<reference evidence="2 3" key="1">
    <citation type="journal article" date="2001" name="Nature">
        <title>Initial sequencing and analysis of the human genome.</title>
        <authorList>
            <consortium name="International Human Genome Sequencing Consortium"/>
            <person name="Lander E.S."/>
            <person name="Linton L.M."/>
            <person name="Birren B."/>
            <person name="Nusbaum C."/>
            <person name="Zody M.C."/>
            <person name="Baldwin J."/>
            <person name="Devon K."/>
            <person name="Dewar K."/>
            <person name="Doyle M."/>
            <person name="FitzHugh W."/>
            <person name="Funke R."/>
            <person name="Gage D."/>
            <person name="Harris K."/>
            <person name="Heaford A."/>
            <person name="Howland J."/>
            <person name="Kann L."/>
            <person name="Lehoczky J."/>
            <person name="LeVine R."/>
            <person name="McEwan P."/>
            <person name="McKernan K."/>
            <person name="Meldrim J."/>
            <person name="Mesirov J.P."/>
            <person name="Miranda C."/>
            <person name="Morris W."/>
            <person name="Naylor J."/>
            <person name="Raymond C."/>
            <person name="Rosetti M."/>
            <person name="Santos R."/>
            <person name="Sheridan A."/>
            <person name="Sougnez C."/>
            <person name="Stange-Thomann N."/>
            <person name="Stojanovic N."/>
            <person name="Subramanian A."/>
            <person name="Wyman D."/>
            <person name="Rogers J."/>
            <person name="Sulston J."/>
            <person name="Ainscough R."/>
            <person name="Beck S."/>
            <person name="Bentley D."/>
            <person name="Burton J."/>
            <person name="Clee C."/>
            <person name="Carter N."/>
            <person name="Coulson A."/>
            <person name="Deadman R."/>
            <person name="Deloukas P."/>
            <person name="Dunham A."/>
            <person name="Dunham I."/>
            <person name="Durbin R."/>
            <person name="French L."/>
            <person name="Grafham D."/>
            <person name="Gregory S."/>
            <person name="Hubbard T."/>
            <person name="Humphray S."/>
            <person name="Hunt A."/>
            <person name="Jones M."/>
            <person name="Lloyd C."/>
            <person name="McMurray A."/>
            <person name="Matthews L."/>
            <person name="Mercer S."/>
            <person name="Milne S."/>
            <person name="Mullikin J.C."/>
            <person name="Mungall A."/>
            <person name="Plumb R."/>
            <person name="Ross M."/>
            <person name="Shownkeen R."/>
            <person name="Sims S."/>
            <person name="Waterston R.H."/>
            <person name="Wilson R.K."/>
            <person name="Hillier L.W."/>
            <person name="McPherson J.D."/>
            <person name="Marra M.A."/>
            <person name="Mardis E.R."/>
            <person name="Fulton L.A."/>
            <person name="Chinwalla A.T."/>
            <person name="Pepin K.H."/>
            <person name="Gish W.R."/>
            <person name="Chissoe S.L."/>
            <person name="Wendl M.C."/>
            <person name="Delehaunty K.D."/>
            <person name="Miner T.L."/>
            <person name="Delehaunty A."/>
            <person name="Kramer J.B."/>
            <person name="Cook L.L."/>
            <person name="Fulton R.S."/>
            <person name="Johnson D.L."/>
            <person name="Minx P.J."/>
            <person name="Clifton S.W."/>
            <person name="Hawkins T."/>
            <person name="Branscomb E."/>
            <person name="Predki P."/>
            <person name="Richardson P."/>
            <person name="Wenning S."/>
            <person name="Slezak T."/>
            <person name="Doggett N."/>
            <person name="Cheng J.F."/>
            <person name="Olsen A."/>
            <person name="Lucas S."/>
            <person name="Elkin C."/>
            <person name="Uberbacher E."/>
            <person name="Frazier M."/>
            <person name="Gibbs R.A."/>
            <person name="Muzny D.M."/>
            <person name="Scherer S.E."/>
            <person name="Bouck J.B."/>
            <person name="Sodergren E.J."/>
            <person name="Worley K.C."/>
            <person name="Rives C.M."/>
            <person name="Gorrell J.H."/>
            <person name="Metzker M.L."/>
            <person name="Naylor S.L."/>
            <person name="Kucherlapati R.S."/>
            <person name="Nelson D.L."/>
            <person name="Weinstock G.M."/>
            <person name="Sakaki Y."/>
            <person name="Fujiyama A."/>
            <person name="Hattori M."/>
            <person name="Yada T."/>
            <person name="Toyoda A."/>
            <person name="Itoh T."/>
            <person name="Kawagoe C."/>
            <person name="Watanabe H."/>
            <person name="Totoki Y."/>
            <person name="Taylor T."/>
            <person name="Weissenbach J."/>
            <person name="Heilig R."/>
            <person name="Saurin W."/>
            <person name="Artiguenave F."/>
            <person name="Brottier P."/>
            <person name="Bruls T."/>
            <person name="Pelletier E."/>
            <person name="Robert C."/>
            <person name="Wincker P."/>
            <person name="Smith D.R."/>
            <person name="Doucette-Stamm L."/>
            <person name="Rubenfield M."/>
            <person name="Weinstock K."/>
            <person name="Lee H.M."/>
            <person name="Dubois J."/>
            <person name="Rosenthal A."/>
            <person name="Platzer M."/>
            <person name="Nyakatura G."/>
            <person name="Taudien S."/>
            <person name="Rump A."/>
            <person name="Yang H."/>
            <person name="Yu J."/>
            <person name="Wang J."/>
            <person name="Huang G."/>
            <person name="Gu J."/>
            <person name="Hood L."/>
            <person name="Rowen L."/>
            <person name="Madan A."/>
            <person name="Qin S."/>
            <person name="Davis R.W."/>
            <person name="Federspiel N.A."/>
            <person name="Abola A.P."/>
            <person name="Proctor M.J."/>
            <person name="Myers R.M."/>
            <person name="Schmutz J."/>
            <person name="Dickson M."/>
            <person name="Grimwood J."/>
            <person name="Cox D.R."/>
            <person name="Olson M.V."/>
            <person name="Kaul R."/>
            <person name="Raymond C."/>
            <person name="Shimizu N."/>
            <person name="Kawasaki K."/>
            <person name="Minoshima S."/>
            <person name="Evans G.A."/>
            <person name="Athanasiou M."/>
            <person name="Schultz R."/>
            <person name="Roe B.A."/>
            <person name="Chen F."/>
            <person name="Pan H."/>
            <person name="Ramser J."/>
            <person name="Lehrach H."/>
            <person name="Reinhardt R."/>
            <person name="McCombie W.R."/>
            <person name="de la Bastide M."/>
            <person name="Dedhia N."/>
            <person name="Blocker H."/>
            <person name="Hornischer K."/>
            <person name="Nordsiek G."/>
            <person name="Agarwala R."/>
            <person name="Aravind L."/>
            <person name="Bailey J.A."/>
            <person name="Bateman A."/>
            <person name="Batzoglou S."/>
            <person name="Birney E."/>
            <person name="Bork P."/>
            <person name="Brown D.G."/>
            <person name="Burge C.B."/>
            <person name="Cerutti L."/>
            <person name="Chen H.C."/>
            <person name="Church D."/>
            <person name="Clamp M."/>
            <person name="Copley R.R."/>
            <person name="Doerks T."/>
            <person name="Eddy S.R."/>
            <person name="Eichler E.E."/>
            <person name="Furey T.S."/>
            <person name="Galagan J."/>
            <person name="Gilbert J.G."/>
            <person name="Harmon C."/>
            <person name="Hayashizaki Y."/>
            <person name="Haussler D."/>
            <person name="Hermjakob H."/>
            <person name="Hokamp K."/>
            <person name="Jang W."/>
            <person name="Johnson L.S."/>
            <person name="Jones T.A."/>
            <person name="Kasif S."/>
            <person name="Kaspryzk A."/>
            <person name="Kennedy S."/>
            <person name="Kent W.J."/>
            <person name="Kitts P."/>
            <person name="Koonin E.V."/>
            <person name="Korf I."/>
            <person name="Kulp D."/>
            <person name="Lancet D."/>
            <person name="Lowe T.M."/>
            <person name="McLysaght A."/>
            <person name="Mikkelsen T."/>
            <person name="Moran J.V."/>
            <person name="Mulder N."/>
            <person name="Pollara V.J."/>
            <person name="Ponting C.P."/>
            <person name="Schuler G."/>
            <person name="Schultz J."/>
            <person name="Slater G."/>
            <person name="Smit A.F."/>
            <person name="Stupka E."/>
            <person name="Szustakowski J."/>
            <person name="Thierry-Mieg D."/>
            <person name="Thierry-Mieg J."/>
            <person name="Wagner L."/>
            <person name="Wallis J."/>
            <person name="Wheeler R."/>
            <person name="Williams A."/>
            <person name="Wolf Y.I."/>
            <person name="Wolfe K.H."/>
            <person name="Yang S.P."/>
            <person name="Yeh R.F."/>
            <person name="Collins F."/>
            <person name="Guyer M.S."/>
            <person name="Peterson J."/>
            <person name="Felsenfeld A."/>
            <person name="Wetterstrand K.A."/>
            <person name="Patrinos A."/>
            <person name="Morgan M.J."/>
            <person name="de Jong P."/>
            <person name="Catanese J.J."/>
            <person name="Osoegawa K."/>
            <person name="Shizuya H."/>
            <person name="Choi S."/>
            <person name="Chen Y.J."/>
        </authorList>
    </citation>
    <scope>NUCLEOTIDE SEQUENCE [LARGE SCALE GENOMIC DNA]</scope>
</reference>
<keyword evidence="4 5" id="KW-1267">Proteomics identification</keyword>
<evidence type="ECO:0000313" key="2">
    <source>
        <dbReference type="Ensembl" id="ENSP00000499765.1"/>
    </source>
</evidence>
<dbReference type="OrthoDB" id="128924at2759"/>
<dbReference type="MassIVE" id="A0A590UK79"/>
<dbReference type="Proteomes" id="UP000005640">
    <property type="component" value="Chromosome 19"/>
</dbReference>
<feature type="region of interest" description="Disordered" evidence="1">
    <location>
        <begin position="15"/>
        <end position="56"/>
    </location>
</feature>
<feature type="compositionally biased region" description="Basic and acidic residues" evidence="1">
    <location>
        <begin position="33"/>
        <end position="56"/>
    </location>
</feature>
<protein>
    <submittedName>
        <fullName evidence="2">Tropomyosin 4</fullName>
    </submittedName>
</protein>
<dbReference type="SMR" id="A0A590UK79"/>
<proteinExistence type="evidence at protein level"/>
<name>A0A590UK79_HUMAN</name>
<keyword evidence="3" id="KW-1185">Reference proteome</keyword>
<reference evidence="2" key="4">
    <citation type="submission" date="2025-08" db="UniProtKB">
        <authorList>
            <consortium name="Ensembl"/>
        </authorList>
    </citation>
    <scope>IDENTIFICATION</scope>
</reference>
<sequence>MAGLNSLEAVKRKIQALQQQADEAEDRAQGLQRELDGERERREKRNEGDRKPGHEG</sequence>
<dbReference type="SUPFAM" id="SSF57997">
    <property type="entry name" value="Tropomyosin"/>
    <property type="match status" value="1"/>
</dbReference>
<reference evidence="2 3" key="3">
    <citation type="journal article" date="2004" name="Nature">
        <title>Finishing the euchromatic sequence of the human genome.</title>
        <authorList>
            <consortium name="International Human Genome Sequencing Consortium"/>
        </authorList>
    </citation>
    <scope>NUCLEOTIDE SEQUENCE [LARGE SCALE GENOMIC DNA]</scope>
</reference>
<dbReference type="EMBL" id="AC008894">
    <property type="status" value="NOT_ANNOTATED_CDS"/>
    <property type="molecule type" value="Genomic_DNA"/>
</dbReference>
<reference evidence="2" key="5">
    <citation type="submission" date="2025-09" db="UniProtKB">
        <authorList>
            <consortium name="Ensembl"/>
        </authorList>
    </citation>
    <scope>IDENTIFICATION</scope>
</reference>
<dbReference type="HGNC" id="HGNC:12013">
    <property type="gene designation" value="TPM4"/>
</dbReference>
<dbReference type="Gene3D" id="1.20.5.340">
    <property type="match status" value="1"/>
</dbReference>
<dbReference type="GeneTree" id="ENSGT01030000234542"/>
<reference evidence="2 3" key="2">
    <citation type="journal article" date="2004" name="Nature">
        <title>The DNA sequence and biology of human chromosome 19.</title>
        <authorList>
            <person name="Grimwood J."/>
            <person name="Gordon L.A."/>
            <person name="Olsen A."/>
            <person name="Terry A."/>
            <person name="Schmutz J."/>
            <person name="Lamerdin J."/>
            <person name="Hellsten U."/>
            <person name="Goodstein D."/>
            <person name="Couronne O."/>
            <person name="Tran-Gyamfi M."/>
            <person name="Aerts A."/>
            <person name="Altherr M."/>
            <person name="Ashworth L."/>
            <person name="Bajorek E."/>
            <person name="Black S."/>
            <person name="Branscomb E."/>
            <person name="Caenepeel S."/>
            <person name="Carrano A."/>
            <person name="Caoile C."/>
            <person name="Chan Y.M."/>
            <person name="Christensen M."/>
            <person name="Cleland C.A."/>
            <person name="Copeland A."/>
            <person name="Dalin E."/>
            <person name="Dehal P."/>
            <person name="Denys M."/>
            <person name="Detter J.C."/>
            <person name="Escobar J."/>
            <person name="Flowers D."/>
            <person name="Fotopulos D."/>
            <person name="Garcia C."/>
            <person name="Georgescu A.M."/>
            <person name="Glavina T."/>
            <person name="Gomez M."/>
            <person name="Gonzales E."/>
            <person name="Groza M."/>
            <person name="Hammon N."/>
            <person name="Hawkins T."/>
            <person name="Haydu L."/>
            <person name="Ho I."/>
            <person name="Huang W."/>
            <person name="Israni S."/>
            <person name="Jett J."/>
            <person name="Kadner K."/>
            <person name="Kimball H."/>
            <person name="Kobayashi A."/>
            <person name="Larionov V."/>
            <person name="Leem S.H."/>
            <person name="Lopez F."/>
            <person name="Lou Y."/>
            <person name="Lowry S."/>
            <person name="Malfatti S."/>
            <person name="Martinez D."/>
            <person name="McCready P."/>
            <person name="Medina C."/>
            <person name="Morgan J."/>
            <person name="Nelson K."/>
            <person name="Nolan M."/>
            <person name="Ovcharenko I."/>
            <person name="Pitluck S."/>
            <person name="Pollard M."/>
            <person name="Popkie A.P."/>
            <person name="Predki P."/>
            <person name="Quan G."/>
            <person name="Ramirez L."/>
            <person name="Rash S."/>
            <person name="Retterer J."/>
            <person name="Rodriguez A."/>
            <person name="Rogers S."/>
            <person name="Salamov A."/>
            <person name="Salazar A."/>
            <person name="She X."/>
            <person name="Smith D."/>
            <person name="Slezak T."/>
            <person name="Solovyev V."/>
            <person name="Thayer N."/>
            <person name="Tice H."/>
            <person name="Tsai M."/>
            <person name="Ustaszewska A."/>
            <person name="Vo N."/>
            <person name="Wagner M."/>
            <person name="Wheeler J."/>
            <person name="Wu K."/>
            <person name="Xie G."/>
            <person name="Yang J."/>
            <person name="Dubchak I."/>
            <person name="Furey T.S."/>
            <person name="DeJong P."/>
            <person name="Dickson M."/>
            <person name="Gordon D."/>
            <person name="Eichler E.E."/>
            <person name="Pennacchio L.A."/>
            <person name="Richardson P."/>
            <person name="Stubbs L."/>
            <person name="Rokhsar D.S."/>
            <person name="Myers R.M."/>
            <person name="Rubin E.M."/>
            <person name="Lucas S.M."/>
        </authorList>
    </citation>
    <scope>NUCLEOTIDE SEQUENCE [LARGE SCALE GENOMIC DNA]</scope>
</reference>
<dbReference type="Ensembl" id="ENST00000659595.1">
    <property type="protein sequence ID" value="ENSP00000499765.1"/>
    <property type="gene ID" value="ENSG00000167460.18"/>
</dbReference>
<evidence type="ECO:0007829" key="4">
    <source>
        <dbReference type="PeptideAtlas" id="A0A590UK79"/>
    </source>
</evidence>
<dbReference type="Bgee" id="ENSG00000167460">
    <property type="expression patterns" value="Expressed in tendon of biceps brachii and 195 other cell types or tissues"/>
</dbReference>
<evidence type="ECO:0007829" key="5">
    <source>
        <dbReference type="ProteomicsDB" id="A0A590UK79"/>
    </source>
</evidence>
<dbReference type="AlphaFoldDB" id="A0A590UK79"/>
<organism evidence="2 3">
    <name type="scientific">Homo sapiens</name>
    <name type="common">Human</name>
    <dbReference type="NCBI Taxonomy" id="9606"/>
    <lineage>
        <taxon>Eukaryota</taxon>
        <taxon>Metazoa</taxon>
        <taxon>Chordata</taxon>
        <taxon>Craniata</taxon>
        <taxon>Vertebrata</taxon>
        <taxon>Euteleostomi</taxon>
        <taxon>Mammalia</taxon>
        <taxon>Eutheria</taxon>
        <taxon>Euarchontoglires</taxon>
        <taxon>Primates</taxon>
        <taxon>Haplorrhini</taxon>
        <taxon>Catarrhini</taxon>
        <taxon>Hominidae</taxon>
        <taxon>Homo</taxon>
    </lineage>
</organism>
<dbReference type="Ensembl" id="ENST00000659595.1">
    <property type="protein sequence ID" value="ENSP00000499765.1"/>
    <property type="gene ID" value="ENSG00000167460.19"/>
</dbReference>
<dbReference type="OpenTargets" id="ENSG00000167460"/>
<dbReference type="ExpressionAtlas" id="A0A590UK79">
    <property type="expression patterns" value="baseline and differential"/>
</dbReference>
<evidence type="ECO:0000313" key="3">
    <source>
        <dbReference type="Proteomes" id="UP000005640"/>
    </source>
</evidence>
<gene>
    <name evidence="2" type="primary">TPM4</name>
</gene>
<dbReference type="VEuPathDB" id="HostDB:ENSG00000167460"/>
<evidence type="ECO:0000256" key="1">
    <source>
        <dbReference type="SAM" id="MobiDB-lite"/>
    </source>
</evidence>
<accession>A0A590UK79</accession>